<keyword evidence="4" id="KW-1185">Reference proteome</keyword>
<evidence type="ECO:0000313" key="3">
    <source>
        <dbReference type="EMBL" id="SSA49333.1"/>
    </source>
</evidence>
<keyword evidence="1" id="KW-1133">Transmembrane helix</keyword>
<feature type="transmembrane region" description="Helical" evidence="1">
    <location>
        <begin position="21"/>
        <end position="40"/>
    </location>
</feature>
<dbReference type="Proteomes" id="UP000245839">
    <property type="component" value="Unassembled WGS sequence"/>
</dbReference>
<dbReference type="AlphaFoldDB" id="A0A2Y9C8J7"/>
<reference evidence="2 4" key="2">
    <citation type="submission" date="2018-03" db="EMBL/GenBank/DDBJ databases">
        <title>Genomic Encyclopedia of Archaeal and Bacterial Type Strains, Phase II (KMG-II): from individual species to whole genera.</title>
        <authorList>
            <person name="Goeker M."/>
        </authorList>
    </citation>
    <scope>NUCLEOTIDE SEQUENCE [LARGE SCALE GENOMIC DNA]</scope>
    <source>
        <strain evidence="2 4">DSM 25227</strain>
    </source>
</reference>
<evidence type="ECO:0000256" key="1">
    <source>
        <dbReference type="SAM" id="Phobius"/>
    </source>
</evidence>
<organism evidence="3 5">
    <name type="scientific">Jannaschia seohaensis</name>
    <dbReference type="NCBI Taxonomy" id="475081"/>
    <lineage>
        <taxon>Bacteria</taxon>
        <taxon>Pseudomonadati</taxon>
        <taxon>Pseudomonadota</taxon>
        <taxon>Alphaproteobacteria</taxon>
        <taxon>Rhodobacterales</taxon>
        <taxon>Roseobacteraceae</taxon>
        <taxon>Jannaschia</taxon>
    </lineage>
</organism>
<feature type="transmembrane region" description="Helical" evidence="1">
    <location>
        <begin position="230"/>
        <end position="251"/>
    </location>
</feature>
<dbReference type="OrthoDB" id="7704812at2"/>
<feature type="transmembrane region" description="Helical" evidence="1">
    <location>
        <begin position="192"/>
        <end position="210"/>
    </location>
</feature>
<proteinExistence type="predicted"/>
<keyword evidence="1" id="KW-0812">Transmembrane</keyword>
<keyword evidence="1" id="KW-0472">Membrane</keyword>
<dbReference type="EMBL" id="UETC01000009">
    <property type="protein sequence ID" value="SSA49333.1"/>
    <property type="molecule type" value="Genomic_DNA"/>
</dbReference>
<dbReference type="Proteomes" id="UP000251571">
    <property type="component" value="Unassembled WGS sequence"/>
</dbReference>
<reference evidence="3 5" key="1">
    <citation type="submission" date="2016-10" db="EMBL/GenBank/DDBJ databases">
        <authorList>
            <person name="Cai Z."/>
        </authorList>
    </citation>
    <scope>NUCLEOTIDE SEQUENCE [LARGE SCALE GENOMIC DNA]</scope>
    <source>
        <strain evidence="3 5">DSM 25227</strain>
    </source>
</reference>
<dbReference type="RefSeq" id="WP_146204884.1">
    <property type="nucleotide sequence ID" value="NZ_QGDJ01000009.1"/>
</dbReference>
<evidence type="ECO:0000313" key="4">
    <source>
        <dbReference type="Proteomes" id="UP000245839"/>
    </source>
</evidence>
<feature type="transmembrane region" description="Helical" evidence="1">
    <location>
        <begin position="69"/>
        <end position="95"/>
    </location>
</feature>
<evidence type="ECO:0000313" key="2">
    <source>
        <dbReference type="EMBL" id="PWJ16255.1"/>
    </source>
</evidence>
<dbReference type="EMBL" id="QGDJ01000009">
    <property type="protein sequence ID" value="PWJ16255.1"/>
    <property type="molecule type" value="Genomic_DNA"/>
</dbReference>
<sequence length="257" mass="27411">MLGWKLFLRAVNLLIENLGEALRVSLVPYAVLIAASLWLVGEPVTDLSRLDLENGEATPGGMTAAMSEMAGGLVLTALLNMIVSLWVAVAWHRYALLGETARGWIPMMHVPEMLGYFWRVFLIGLLVMLAVVGIMIPLGAVAAAIPSFLPLVPLIGIFLGSLVFYRLGVVLPARAVGKFMTFGEAMEATRDTNGAIATLAAISLALPLLFQVPTMLDGDAGPITVIYEGVVGWIALMIGVSTLTALYGHLVEGRPVE</sequence>
<protein>
    <submittedName>
        <fullName evidence="3">Uncharacterized protein</fullName>
    </submittedName>
</protein>
<accession>A0A2Y9C8J7</accession>
<evidence type="ECO:0000313" key="5">
    <source>
        <dbReference type="Proteomes" id="UP000251571"/>
    </source>
</evidence>
<feature type="transmembrane region" description="Helical" evidence="1">
    <location>
        <begin position="151"/>
        <end position="171"/>
    </location>
</feature>
<name>A0A2Y9C8J7_9RHOB</name>
<gene>
    <name evidence="2" type="ORF">BCF38_109140</name>
    <name evidence="3" type="ORF">SAMN05421539_109140</name>
</gene>
<feature type="transmembrane region" description="Helical" evidence="1">
    <location>
        <begin position="116"/>
        <end position="145"/>
    </location>
</feature>